<proteinExistence type="predicted"/>
<dbReference type="Pfam" id="PF13537">
    <property type="entry name" value="GATase_7"/>
    <property type="match status" value="1"/>
</dbReference>
<dbReference type="SUPFAM" id="SSF52402">
    <property type="entry name" value="Adenine nucleotide alpha hydrolases-like"/>
    <property type="match status" value="1"/>
</dbReference>
<reference evidence="15" key="1">
    <citation type="journal article" date="2017" name="Science">
        <title>Giant viruses with an expanded complement of translation system components.</title>
        <authorList>
            <person name="Schulz F."/>
            <person name="Yutin N."/>
            <person name="Ivanova N.N."/>
            <person name="Ortega D.R."/>
            <person name="Lee T.K."/>
            <person name="Vierheilig J."/>
            <person name="Daims H."/>
            <person name="Horn M."/>
            <person name="Wagner M."/>
            <person name="Jensen G.J."/>
            <person name="Kyrpides N.C."/>
            <person name="Koonin E.V."/>
            <person name="Woyke T."/>
        </authorList>
    </citation>
    <scope>NUCLEOTIDE SEQUENCE</scope>
    <source>
        <strain evidence="15">KNV1</strain>
    </source>
</reference>
<dbReference type="GO" id="GO:0005524">
    <property type="term" value="F:ATP binding"/>
    <property type="evidence" value="ECO:0007669"/>
    <property type="project" value="UniProtKB-KW"/>
</dbReference>
<feature type="binding site" evidence="12">
    <location>
        <position position="274"/>
    </location>
    <ligand>
        <name>ATP</name>
        <dbReference type="ChEBI" id="CHEBI:30616"/>
    </ligand>
</feature>
<organism evidence="15">
    <name type="scientific">Klosneuvirus KNV1</name>
    <dbReference type="NCBI Taxonomy" id="1977640"/>
    <lineage>
        <taxon>Viruses</taxon>
        <taxon>Varidnaviria</taxon>
        <taxon>Bamfordvirae</taxon>
        <taxon>Nucleocytoviricota</taxon>
        <taxon>Megaviricetes</taxon>
        <taxon>Imitervirales</taxon>
        <taxon>Mimiviridae</taxon>
        <taxon>Klosneuvirinae</taxon>
        <taxon>Klosneuvirus</taxon>
    </lineage>
</organism>
<dbReference type="GO" id="GO:0004066">
    <property type="term" value="F:asparagine synthase (glutamine-hydrolyzing) activity"/>
    <property type="evidence" value="ECO:0007669"/>
    <property type="project" value="UniProtKB-EC"/>
</dbReference>
<dbReference type="CDD" id="cd00712">
    <property type="entry name" value="AsnB"/>
    <property type="match status" value="1"/>
</dbReference>
<evidence type="ECO:0000256" key="11">
    <source>
        <dbReference type="PIRSR" id="PIRSR001589-1"/>
    </source>
</evidence>
<dbReference type="PIRSF" id="PIRSF001589">
    <property type="entry name" value="Asn_synthetase_glu-h"/>
    <property type="match status" value="1"/>
</dbReference>
<evidence type="ECO:0000256" key="1">
    <source>
        <dbReference type="ARBA" id="ARBA00005187"/>
    </source>
</evidence>
<dbReference type="Gene3D" id="3.40.50.620">
    <property type="entry name" value="HUPs"/>
    <property type="match status" value="1"/>
</dbReference>
<keyword evidence="8 11" id="KW-0315">Glutamine amidotransferase</keyword>
<dbReference type="Gene3D" id="3.60.20.10">
    <property type="entry name" value="Glutamine Phosphoribosylpyrophosphate, subunit 1, domain 1"/>
    <property type="match status" value="1"/>
</dbReference>
<dbReference type="InterPro" id="IPR006426">
    <property type="entry name" value="Asn_synth_AEB"/>
</dbReference>
<dbReference type="Pfam" id="PF00733">
    <property type="entry name" value="Asn_synthase"/>
    <property type="match status" value="2"/>
</dbReference>
<dbReference type="InterPro" id="IPR029055">
    <property type="entry name" value="Ntn_hydrolases_N"/>
</dbReference>
<dbReference type="PANTHER" id="PTHR11772:SF23">
    <property type="entry name" value="ASPARAGINE SYNTHETASE [GLUTAMINE-HYDROLYZING]"/>
    <property type="match status" value="1"/>
</dbReference>
<gene>
    <name evidence="15" type="ORF">Klosneuvirus_1_150</name>
</gene>
<dbReference type="EC" id="6.3.5.4" evidence="2"/>
<dbReference type="CDD" id="cd01991">
    <property type="entry name" value="Asn_synthase_B_C"/>
    <property type="match status" value="1"/>
</dbReference>
<accession>A0A1V0SHV8</accession>
<comment type="pathway">
    <text evidence="1">Amino-acid biosynthesis; L-asparagine biosynthesis; L-asparagine from L-aspartate (L-Gln route): step 1/1.</text>
</comment>
<comment type="catalytic activity">
    <reaction evidence="10">
        <text>L-aspartate + L-glutamine + ATP + H2O = L-asparagine + L-glutamate + AMP + diphosphate + H(+)</text>
        <dbReference type="Rhea" id="RHEA:12228"/>
        <dbReference type="ChEBI" id="CHEBI:15377"/>
        <dbReference type="ChEBI" id="CHEBI:15378"/>
        <dbReference type="ChEBI" id="CHEBI:29985"/>
        <dbReference type="ChEBI" id="CHEBI:29991"/>
        <dbReference type="ChEBI" id="CHEBI:30616"/>
        <dbReference type="ChEBI" id="CHEBI:33019"/>
        <dbReference type="ChEBI" id="CHEBI:58048"/>
        <dbReference type="ChEBI" id="CHEBI:58359"/>
        <dbReference type="ChEBI" id="CHEBI:456215"/>
        <dbReference type="EC" id="6.3.5.4"/>
    </reaction>
</comment>
<feature type="active site" description="For GATase activity" evidence="11">
    <location>
        <position position="2"/>
    </location>
</feature>
<dbReference type="InterPro" id="IPR033738">
    <property type="entry name" value="AsnB_N"/>
</dbReference>
<evidence type="ECO:0000256" key="3">
    <source>
        <dbReference type="ARBA" id="ARBA00022598"/>
    </source>
</evidence>
<feature type="site" description="Important for beta-aspartyl-AMP intermediate formation" evidence="13">
    <location>
        <position position="357"/>
    </location>
</feature>
<evidence type="ECO:0000256" key="8">
    <source>
        <dbReference type="ARBA" id="ARBA00022962"/>
    </source>
</evidence>
<dbReference type="EMBL" id="KY684108">
    <property type="protein sequence ID" value="ARF11293.1"/>
    <property type="molecule type" value="Genomic_DNA"/>
</dbReference>
<dbReference type="InterPro" id="IPR017932">
    <property type="entry name" value="GATase_2_dom"/>
</dbReference>
<evidence type="ECO:0000256" key="2">
    <source>
        <dbReference type="ARBA" id="ARBA00012737"/>
    </source>
</evidence>
<dbReference type="SUPFAM" id="SSF56235">
    <property type="entry name" value="N-terminal nucleophile aminohydrolases (Ntn hydrolases)"/>
    <property type="match status" value="1"/>
</dbReference>
<keyword evidence="5 12" id="KW-0547">Nucleotide-binding</keyword>
<dbReference type="InterPro" id="IPR001962">
    <property type="entry name" value="Asn_synthase"/>
</dbReference>
<evidence type="ECO:0000256" key="9">
    <source>
        <dbReference type="ARBA" id="ARBA00030234"/>
    </source>
</evidence>
<sequence length="553" mass="63621">MCGIWALLSQKKIQNFGKLYEAFMKIQPRGPDNSSFQLLNPFTLLGFHRLAIMDLTAEGNQPFHHVRQDGSCVYCVCNGEIYPHEELKKEYDIVTKSHSDCEVIIPLYEKVGVKKLCELLGSEFAFIIFDISKDGNVKMVCGRDPIGVRPMFYGVDDSSICLASEMKGMSDVYDKCYVFPPGHFMIYEDGKMQLEAYYKYEYKELDPVPPIEQVYEEIRNRFKNCVRKRLMADRPIGALLSGGLDSSLVAGMMIHLIETEFPQLHDKEIHFFSIGFSSGSTDIPYAIEVAEFLKKKHPKIKHHIVTIEEADAIKAIDETIFALESYDITSIRASIVNRLISKYVSENTNVRVLLGGDGHDENCLGYRYELYAPSVLAAKEDGIRLVREVHMFDGKRADRCPAHHNLEARLPFCDPEYIDYIFSLPAELIAPVNGIEKYTPRKAFSGKNIIPESVCWRTKQAFSDAVSKKERSLFEMIQEYIDTIITNEEYLSNKDKYKHNTPFTKESYYYRKKFVEYFGDSEEKSRIIPHFWMPKFVQNVSDPSARVLSVYKE</sequence>
<feature type="binding site" evidence="12">
    <location>
        <position position="239"/>
    </location>
    <ligand>
        <name>ATP</name>
        <dbReference type="ChEBI" id="CHEBI:30616"/>
    </ligand>
</feature>
<evidence type="ECO:0000256" key="6">
    <source>
        <dbReference type="ARBA" id="ARBA00022840"/>
    </source>
</evidence>
<dbReference type="GO" id="GO:0006529">
    <property type="term" value="P:asparagine biosynthetic process"/>
    <property type="evidence" value="ECO:0007669"/>
    <property type="project" value="UniProtKB-KW"/>
</dbReference>
<evidence type="ECO:0000256" key="10">
    <source>
        <dbReference type="ARBA" id="ARBA00048741"/>
    </source>
</evidence>
<evidence type="ECO:0000259" key="14">
    <source>
        <dbReference type="PROSITE" id="PS51278"/>
    </source>
</evidence>
<evidence type="ECO:0000313" key="15">
    <source>
        <dbReference type="EMBL" id="ARF11293.1"/>
    </source>
</evidence>
<evidence type="ECO:0000256" key="7">
    <source>
        <dbReference type="ARBA" id="ARBA00022888"/>
    </source>
</evidence>
<evidence type="ECO:0000256" key="5">
    <source>
        <dbReference type="ARBA" id="ARBA00022741"/>
    </source>
</evidence>
<name>A0A1V0SHV8_9VIRU</name>
<dbReference type="PANTHER" id="PTHR11772">
    <property type="entry name" value="ASPARAGINE SYNTHETASE"/>
    <property type="match status" value="1"/>
</dbReference>
<dbReference type="InterPro" id="IPR050795">
    <property type="entry name" value="Asn_Synthetase"/>
</dbReference>
<evidence type="ECO:0000256" key="12">
    <source>
        <dbReference type="PIRSR" id="PIRSR001589-2"/>
    </source>
</evidence>
<keyword evidence="3" id="KW-0436">Ligase</keyword>
<feature type="domain" description="Glutamine amidotransferase type-2" evidence="14">
    <location>
        <begin position="2"/>
        <end position="190"/>
    </location>
</feature>
<keyword evidence="4 11" id="KW-0028">Amino-acid biosynthesis</keyword>
<protein>
    <recommendedName>
        <fullName evidence="2">asparagine synthase (glutamine-hydrolyzing)</fullName>
        <ecNumber evidence="2">6.3.5.4</ecNumber>
    </recommendedName>
    <alternativeName>
        <fullName evidence="9">Glutamine-dependent asparagine synthetase</fullName>
    </alternativeName>
</protein>
<keyword evidence="6 12" id="KW-0067">ATP-binding</keyword>
<dbReference type="PROSITE" id="PS51278">
    <property type="entry name" value="GATASE_TYPE_2"/>
    <property type="match status" value="1"/>
</dbReference>
<dbReference type="InterPro" id="IPR014729">
    <property type="entry name" value="Rossmann-like_a/b/a_fold"/>
</dbReference>
<evidence type="ECO:0000256" key="4">
    <source>
        <dbReference type="ARBA" id="ARBA00022605"/>
    </source>
</evidence>
<evidence type="ECO:0000256" key="13">
    <source>
        <dbReference type="PIRSR" id="PIRSR001589-3"/>
    </source>
</evidence>
<keyword evidence="7 11" id="KW-0061">Asparagine biosynthesis</keyword>
<feature type="binding site" evidence="12">
    <location>
        <position position="100"/>
    </location>
    <ligand>
        <name>L-glutamine</name>
        <dbReference type="ChEBI" id="CHEBI:58359"/>
    </ligand>
</feature>